<feature type="transmembrane region" description="Helical" evidence="5">
    <location>
        <begin position="537"/>
        <end position="556"/>
    </location>
</feature>
<feature type="transmembrane region" description="Helical" evidence="5">
    <location>
        <begin position="568"/>
        <end position="588"/>
    </location>
</feature>
<feature type="transmembrane region" description="Helical" evidence="5">
    <location>
        <begin position="498"/>
        <end position="525"/>
    </location>
</feature>
<keyword evidence="4 5" id="KW-0472">Membrane</keyword>
<feature type="transmembrane region" description="Helical" evidence="5">
    <location>
        <begin position="193"/>
        <end position="216"/>
    </location>
</feature>
<reference evidence="7 8" key="1">
    <citation type="journal article" date="2016" name="Sci. Rep.">
        <title>Peltaster fructicola genome reveals evolution from an invasive phytopathogen to an ectophytic parasite.</title>
        <authorList>
            <person name="Xu C."/>
            <person name="Chen H."/>
            <person name="Gleason M.L."/>
            <person name="Xu J.R."/>
            <person name="Liu H."/>
            <person name="Zhang R."/>
            <person name="Sun G."/>
        </authorList>
    </citation>
    <scope>NUCLEOTIDE SEQUENCE [LARGE SCALE GENOMIC DNA]</scope>
    <source>
        <strain evidence="7 8">LNHT1506</strain>
    </source>
</reference>
<dbReference type="InterPro" id="IPR020846">
    <property type="entry name" value="MFS_dom"/>
</dbReference>
<sequence>MAFAAGAAKAPQHTVQYTMDEFDSRSINEQSAWKNFFNPQRMSRRWSRKPEDFSTVMVEKKGFSSEDIRLEHVDTTLTTMTAFEAQGTAAEGELYDRDGNLVLIPAPSKDPKDPLNMPFKRKFIACFCMCSFGALAAAAELILGAMLPVFALEYAHIDTHMLVELSKIYSVLPVGTDPLAFLNSLGGPPIQEIYLLASLPVLMIGLSNLVLIPLAISVGRRPVILITGAIAILGAIWAGFSTSLESHIGARVVQALGAGTVESLIPFVIQDLCFIHERNTWMSGIFAAQGIIIIAIGFASPYIIVYLSWRYVYYITSAGAGFFLIGCYFFLPETRWNRTRAEMQGIPRDDAGAEYSQPSFKDNIAMFHGTFEWMKGWHAFVDTLRTFFYPQILFITMLNSAMIGAALAAAYTAAPNLLVAPWEWSFLSLGFLLAPVLISAIFVGILTGALADKLANWAAKKRGRRIPENQLINLVLPTVVALVGCVVFGVSGSDPGHYHWAVFCMSLGLLTFGFLGANTIGAVYVLECYPHLAGPSLVNIASFRCMIAFVLSFKVSEWIVDLGYLNTMLIYTGIMAVFSMLLPVVYVFGPAWRKRWPATHFGDGRS</sequence>
<dbReference type="InterPro" id="IPR036259">
    <property type="entry name" value="MFS_trans_sf"/>
</dbReference>
<proteinExistence type="predicted"/>
<dbReference type="Pfam" id="PF07690">
    <property type="entry name" value="MFS_1"/>
    <property type="match status" value="1"/>
</dbReference>
<evidence type="ECO:0000313" key="8">
    <source>
        <dbReference type="Proteomes" id="UP000503462"/>
    </source>
</evidence>
<dbReference type="GO" id="GO:0022857">
    <property type="term" value="F:transmembrane transporter activity"/>
    <property type="evidence" value="ECO:0007669"/>
    <property type="project" value="InterPro"/>
</dbReference>
<feature type="transmembrane region" description="Helical" evidence="5">
    <location>
        <begin position="311"/>
        <end position="331"/>
    </location>
</feature>
<evidence type="ECO:0000313" key="7">
    <source>
        <dbReference type="EMBL" id="QIX00206.1"/>
    </source>
</evidence>
<feature type="transmembrane region" description="Helical" evidence="5">
    <location>
        <begin position="123"/>
        <end position="151"/>
    </location>
</feature>
<protein>
    <recommendedName>
        <fullName evidence="6">Major facilitator superfamily (MFS) profile domain-containing protein</fullName>
    </recommendedName>
</protein>
<accession>A0A6H0XZU8</accession>
<dbReference type="Proteomes" id="UP000503462">
    <property type="component" value="Chromosome 4"/>
</dbReference>
<evidence type="ECO:0000256" key="1">
    <source>
        <dbReference type="ARBA" id="ARBA00004141"/>
    </source>
</evidence>
<dbReference type="GO" id="GO:0005886">
    <property type="term" value="C:plasma membrane"/>
    <property type="evidence" value="ECO:0007669"/>
    <property type="project" value="TreeGrafter"/>
</dbReference>
<dbReference type="AlphaFoldDB" id="A0A6H0XZU8"/>
<feature type="transmembrane region" description="Helical" evidence="5">
    <location>
        <begin position="426"/>
        <end position="450"/>
    </location>
</feature>
<organism evidence="7 8">
    <name type="scientific">Peltaster fructicola</name>
    <dbReference type="NCBI Taxonomy" id="286661"/>
    <lineage>
        <taxon>Eukaryota</taxon>
        <taxon>Fungi</taxon>
        <taxon>Dikarya</taxon>
        <taxon>Ascomycota</taxon>
        <taxon>Pezizomycotina</taxon>
        <taxon>Dothideomycetes</taxon>
        <taxon>Dothideomycetes incertae sedis</taxon>
        <taxon>Peltaster</taxon>
    </lineage>
</organism>
<evidence type="ECO:0000256" key="2">
    <source>
        <dbReference type="ARBA" id="ARBA00022692"/>
    </source>
</evidence>
<evidence type="ECO:0000256" key="3">
    <source>
        <dbReference type="ARBA" id="ARBA00022989"/>
    </source>
</evidence>
<evidence type="ECO:0000259" key="6">
    <source>
        <dbReference type="PROSITE" id="PS50850"/>
    </source>
</evidence>
<feature type="transmembrane region" description="Helical" evidence="5">
    <location>
        <begin position="223"/>
        <end position="240"/>
    </location>
</feature>
<dbReference type="PANTHER" id="PTHR23502:SF164">
    <property type="entry name" value="MAJOR FACILITATOR SUPERFAMILY (MFS) PROFILE DOMAIN-CONTAINING PROTEIN"/>
    <property type="match status" value="1"/>
</dbReference>
<dbReference type="InterPro" id="IPR011701">
    <property type="entry name" value="MFS"/>
</dbReference>
<keyword evidence="3 5" id="KW-1133">Transmembrane helix</keyword>
<evidence type="ECO:0000256" key="5">
    <source>
        <dbReference type="SAM" id="Phobius"/>
    </source>
</evidence>
<feature type="transmembrane region" description="Helical" evidence="5">
    <location>
        <begin position="281"/>
        <end position="305"/>
    </location>
</feature>
<dbReference type="Gene3D" id="1.20.1250.20">
    <property type="entry name" value="MFS general substrate transporter like domains"/>
    <property type="match status" value="1"/>
</dbReference>
<dbReference type="EMBL" id="CP051142">
    <property type="protein sequence ID" value="QIX00206.1"/>
    <property type="molecule type" value="Genomic_DNA"/>
</dbReference>
<keyword evidence="2 5" id="KW-0812">Transmembrane</keyword>
<evidence type="ECO:0000256" key="4">
    <source>
        <dbReference type="ARBA" id="ARBA00023136"/>
    </source>
</evidence>
<feature type="transmembrane region" description="Helical" evidence="5">
    <location>
        <begin position="392"/>
        <end position="414"/>
    </location>
</feature>
<dbReference type="PANTHER" id="PTHR23502">
    <property type="entry name" value="MAJOR FACILITATOR SUPERFAMILY"/>
    <property type="match status" value="1"/>
</dbReference>
<name>A0A6H0XZU8_9PEZI</name>
<comment type="subcellular location">
    <subcellularLocation>
        <location evidence="1">Membrane</location>
        <topology evidence="1">Multi-pass membrane protein</topology>
    </subcellularLocation>
</comment>
<dbReference type="SUPFAM" id="SSF103473">
    <property type="entry name" value="MFS general substrate transporter"/>
    <property type="match status" value="1"/>
</dbReference>
<feature type="domain" description="Major facilitator superfamily (MFS) profile" evidence="6">
    <location>
        <begin position="137"/>
        <end position="591"/>
    </location>
</feature>
<feature type="transmembrane region" description="Helical" evidence="5">
    <location>
        <begin position="252"/>
        <end position="269"/>
    </location>
</feature>
<feature type="transmembrane region" description="Helical" evidence="5">
    <location>
        <begin position="471"/>
        <end position="492"/>
    </location>
</feature>
<keyword evidence="8" id="KW-1185">Reference proteome</keyword>
<dbReference type="PROSITE" id="PS50850">
    <property type="entry name" value="MFS"/>
    <property type="match status" value="1"/>
</dbReference>
<dbReference type="OrthoDB" id="268400at2759"/>
<gene>
    <name evidence="7" type="ORF">AMS68_005723</name>
</gene>